<sequence>MHCSFGPITDEMIRDQIIVHVRSRRIQEQLWVMGDPKLQDVINTAKALEQSEKWMKLVQGTEKNKLSDMDVVGAIGAGGSTNDTFTKKTTWSRKDDKNNVSDDQGECGDSDVVSVVSEFISEEFKAIEERDWHDKDQGDVTLQEVKQFLRMGWPRKERILGPTALLSHLTGAPAPLAPVLCSPSWGAQPEQGAAWRWGVRVSNRAQPHVVLQGGSAASGPDGEAACSFPLLRVPFRPRQTPDGAPGPRRFLSARRRGAPPRPERGAPLPCSAKRPPGRTLTQYRLQRGADSQPQSYSVSTARAVHRPNRNLDTTRG</sequence>
<evidence type="ECO:0000313" key="3">
    <source>
        <dbReference type="Proteomes" id="UP001066276"/>
    </source>
</evidence>
<organism evidence="2 3">
    <name type="scientific">Pleurodeles waltl</name>
    <name type="common">Iberian ribbed newt</name>
    <dbReference type="NCBI Taxonomy" id="8319"/>
    <lineage>
        <taxon>Eukaryota</taxon>
        <taxon>Metazoa</taxon>
        <taxon>Chordata</taxon>
        <taxon>Craniata</taxon>
        <taxon>Vertebrata</taxon>
        <taxon>Euteleostomi</taxon>
        <taxon>Amphibia</taxon>
        <taxon>Batrachia</taxon>
        <taxon>Caudata</taxon>
        <taxon>Salamandroidea</taxon>
        <taxon>Salamandridae</taxon>
        <taxon>Pleurodelinae</taxon>
        <taxon>Pleurodeles</taxon>
    </lineage>
</organism>
<feature type="region of interest" description="Disordered" evidence="1">
    <location>
        <begin position="83"/>
        <end position="108"/>
    </location>
</feature>
<gene>
    <name evidence="2" type="ORF">NDU88_004574</name>
</gene>
<keyword evidence="3" id="KW-1185">Reference proteome</keyword>
<accession>A0AAV7SJ63</accession>
<feature type="region of interest" description="Disordered" evidence="1">
    <location>
        <begin position="234"/>
        <end position="316"/>
    </location>
</feature>
<protein>
    <submittedName>
        <fullName evidence="2">Uncharacterized protein</fullName>
    </submittedName>
</protein>
<proteinExistence type="predicted"/>
<feature type="compositionally biased region" description="Polar residues" evidence="1">
    <location>
        <begin position="279"/>
        <end position="300"/>
    </location>
</feature>
<reference evidence="2" key="1">
    <citation type="journal article" date="2022" name="bioRxiv">
        <title>Sequencing and chromosome-scale assembly of the giantPleurodeles waltlgenome.</title>
        <authorList>
            <person name="Brown T."/>
            <person name="Elewa A."/>
            <person name="Iarovenko S."/>
            <person name="Subramanian E."/>
            <person name="Araus A.J."/>
            <person name="Petzold A."/>
            <person name="Susuki M."/>
            <person name="Suzuki K.-i.T."/>
            <person name="Hayashi T."/>
            <person name="Toyoda A."/>
            <person name="Oliveira C."/>
            <person name="Osipova E."/>
            <person name="Leigh N.D."/>
            <person name="Simon A."/>
            <person name="Yun M.H."/>
        </authorList>
    </citation>
    <scope>NUCLEOTIDE SEQUENCE</scope>
    <source>
        <strain evidence="2">20211129_DDA</strain>
        <tissue evidence="2">Liver</tissue>
    </source>
</reference>
<dbReference type="Proteomes" id="UP001066276">
    <property type="component" value="Chromosome 4_2"/>
</dbReference>
<evidence type="ECO:0000313" key="2">
    <source>
        <dbReference type="EMBL" id="KAJ1164129.1"/>
    </source>
</evidence>
<name>A0AAV7SJ63_PLEWA</name>
<dbReference type="AlphaFoldDB" id="A0AAV7SJ63"/>
<comment type="caution">
    <text evidence="2">The sequence shown here is derived from an EMBL/GenBank/DDBJ whole genome shotgun (WGS) entry which is preliminary data.</text>
</comment>
<evidence type="ECO:0000256" key="1">
    <source>
        <dbReference type="SAM" id="MobiDB-lite"/>
    </source>
</evidence>
<dbReference type="EMBL" id="JANPWB010000008">
    <property type="protein sequence ID" value="KAJ1164129.1"/>
    <property type="molecule type" value="Genomic_DNA"/>
</dbReference>